<sequence>MSGLDAIINRKPPSLWELQQLLRPLSSPVRTICISDTHNADISALIPPGDILIHAGDLTHSGTPSELQVTFDWLVSLPHEHKIVIAGNHDTYLQTVEGRSWVHTWRERGIIYLEDEAHTIQVRGRTFKIFGSPFTPQHGNGAFQYPRTGVTGTSSHILITHGPPHGHLDLSGLGCRALLARIWELCRTHPPVLHVFGHIHGGRGIENMPWNSAQGWFRTMHLLWAMLWGGRDNSIRTVAVNASVVGGPRDRDIRPPVVIDI</sequence>
<proteinExistence type="predicted"/>
<gene>
    <name evidence="2" type="ORF">F5147DRAFT_793718</name>
</gene>
<feature type="domain" description="Calcineurin-like phosphoesterase" evidence="1">
    <location>
        <begin position="30"/>
        <end position="201"/>
    </location>
</feature>
<evidence type="ECO:0000313" key="2">
    <source>
        <dbReference type="EMBL" id="KAG2085284.1"/>
    </source>
</evidence>
<dbReference type="Pfam" id="PF00149">
    <property type="entry name" value="Metallophos"/>
    <property type="match status" value="1"/>
</dbReference>
<dbReference type="GeneID" id="64705384"/>
<dbReference type="OrthoDB" id="630188at2759"/>
<organism evidence="2 3">
    <name type="scientific">Suillus discolor</name>
    <dbReference type="NCBI Taxonomy" id="1912936"/>
    <lineage>
        <taxon>Eukaryota</taxon>
        <taxon>Fungi</taxon>
        <taxon>Dikarya</taxon>
        <taxon>Basidiomycota</taxon>
        <taxon>Agaricomycotina</taxon>
        <taxon>Agaricomycetes</taxon>
        <taxon>Agaricomycetidae</taxon>
        <taxon>Boletales</taxon>
        <taxon>Suillineae</taxon>
        <taxon>Suillaceae</taxon>
        <taxon>Suillus</taxon>
    </lineage>
</organism>
<comment type="caution">
    <text evidence="2">The sequence shown here is derived from an EMBL/GenBank/DDBJ whole genome shotgun (WGS) entry which is preliminary data.</text>
</comment>
<dbReference type="InterPro" id="IPR004843">
    <property type="entry name" value="Calcineurin-like_PHP"/>
</dbReference>
<dbReference type="EMBL" id="JABBWM010000179">
    <property type="protein sequence ID" value="KAG2085284.1"/>
    <property type="molecule type" value="Genomic_DNA"/>
</dbReference>
<keyword evidence="3" id="KW-1185">Reference proteome</keyword>
<dbReference type="CDD" id="cd07379">
    <property type="entry name" value="MPP_239FB"/>
    <property type="match status" value="1"/>
</dbReference>
<evidence type="ECO:0000259" key="1">
    <source>
        <dbReference type="Pfam" id="PF00149"/>
    </source>
</evidence>
<dbReference type="SUPFAM" id="SSF56300">
    <property type="entry name" value="Metallo-dependent phosphatases"/>
    <property type="match status" value="1"/>
</dbReference>
<dbReference type="Gene3D" id="3.60.21.10">
    <property type="match status" value="1"/>
</dbReference>
<dbReference type="PANTHER" id="PTHR12905:SF18">
    <property type="entry name" value="ESTER HYDROLASE, PUTATIVE (AFU_ORTHOLOGUE AFUA_4G03130)-RELATED"/>
    <property type="match status" value="1"/>
</dbReference>
<protein>
    <submittedName>
        <fullName evidence="2">Metallophosphoesterase domain-containing protein 1</fullName>
    </submittedName>
</protein>
<dbReference type="InterPro" id="IPR051693">
    <property type="entry name" value="UPF0046_metallophosphoest"/>
</dbReference>
<evidence type="ECO:0000313" key="3">
    <source>
        <dbReference type="Proteomes" id="UP000823399"/>
    </source>
</evidence>
<accession>A0A9P7ES92</accession>
<dbReference type="InterPro" id="IPR029052">
    <property type="entry name" value="Metallo-depent_PP-like"/>
</dbReference>
<name>A0A9P7ES92_9AGAM</name>
<dbReference type="RefSeq" id="XP_041284634.1">
    <property type="nucleotide sequence ID" value="XM_041443125.1"/>
</dbReference>
<dbReference type="AlphaFoldDB" id="A0A9P7ES92"/>
<dbReference type="PANTHER" id="PTHR12905">
    <property type="entry name" value="METALLOPHOSPHOESTERASE"/>
    <property type="match status" value="1"/>
</dbReference>
<dbReference type="GO" id="GO:0016787">
    <property type="term" value="F:hydrolase activity"/>
    <property type="evidence" value="ECO:0007669"/>
    <property type="project" value="InterPro"/>
</dbReference>
<reference evidence="2" key="1">
    <citation type="journal article" date="2020" name="New Phytol.">
        <title>Comparative genomics reveals dynamic genome evolution in host specialist ectomycorrhizal fungi.</title>
        <authorList>
            <person name="Lofgren L.A."/>
            <person name="Nguyen N.H."/>
            <person name="Vilgalys R."/>
            <person name="Ruytinx J."/>
            <person name="Liao H.L."/>
            <person name="Branco S."/>
            <person name="Kuo A."/>
            <person name="LaButti K."/>
            <person name="Lipzen A."/>
            <person name="Andreopoulos W."/>
            <person name="Pangilinan J."/>
            <person name="Riley R."/>
            <person name="Hundley H."/>
            <person name="Na H."/>
            <person name="Barry K."/>
            <person name="Grigoriev I.V."/>
            <person name="Stajich J.E."/>
            <person name="Kennedy P.G."/>
        </authorList>
    </citation>
    <scope>NUCLEOTIDE SEQUENCE</scope>
    <source>
        <strain evidence="2">FC423</strain>
    </source>
</reference>
<dbReference type="Proteomes" id="UP000823399">
    <property type="component" value="Unassembled WGS sequence"/>
</dbReference>